<protein>
    <submittedName>
        <fullName evidence="4">3-oxoacyl-[acyl-carrier protein] reductase/pteridine reductase</fullName>
    </submittedName>
</protein>
<comment type="similarity">
    <text evidence="1">Belongs to the short-chain dehydrogenases/reductases (SDR) family.</text>
</comment>
<dbReference type="EMBL" id="CAADEY010000127">
    <property type="protein sequence ID" value="VFJ65213.1"/>
    <property type="molecule type" value="Genomic_DNA"/>
</dbReference>
<accession>A0A450TE18</accession>
<dbReference type="CDD" id="cd05233">
    <property type="entry name" value="SDR_c"/>
    <property type="match status" value="1"/>
</dbReference>
<feature type="domain" description="Ketoreductase" evidence="3">
    <location>
        <begin position="6"/>
        <end position="192"/>
    </location>
</feature>
<gene>
    <name evidence="4" type="ORF">BECKDK2373C_GA0170839_11274</name>
</gene>
<dbReference type="SUPFAM" id="SSF51735">
    <property type="entry name" value="NAD(P)-binding Rossmann-fold domains"/>
    <property type="match status" value="1"/>
</dbReference>
<name>A0A450TE18_9GAMM</name>
<dbReference type="GO" id="GO:0016491">
    <property type="term" value="F:oxidoreductase activity"/>
    <property type="evidence" value="ECO:0007669"/>
    <property type="project" value="UniProtKB-KW"/>
</dbReference>
<organism evidence="4">
    <name type="scientific">Candidatus Kentrum sp. DK</name>
    <dbReference type="NCBI Taxonomy" id="2126562"/>
    <lineage>
        <taxon>Bacteria</taxon>
        <taxon>Pseudomonadati</taxon>
        <taxon>Pseudomonadota</taxon>
        <taxon>Gammaproteobacteria</taxon>
        <taxon>Candidatus Kentrum</taxon>
    </lineage>
</organism>
<dbReference type="PRINTS" id="PR00081">
    <property type="entry name" value="GDHRDH"/>
</dbReference>
<dbReference type="InterPro" id="IPR057326">
    <property type="entry name" value="KR_dom"/>
</dbReference>
<evidence type="ECO:0000259" key="3">
    <source>
        <dbReference type="SMART" id="SM00822"/>
    </source>
</evidence>
<dbReference type="InterPro" id="IPR036291">
    <property type="entry name" value="NAD(P)-bd_dom_sf"/>
</dbReference>
<reference evidence="4" key="1">
    <citation type="submission" date="2019-02" db="EMBL/GenBank/DDBJ databases">
        <authorList>
            <person name="Gruber-Vodicka R. H."/>
            <person name="Seah K. B. B."/>
        </authorList>
    </citation>
    <scope>NUCLEOTIDE SEQUENCE</scope>
    <source>
        <strain evidence="4">BECK_DK161</strain>
    </source>
</reference>
<evidence type="ECO:0000313" key="4">
    <source>
        <dbReference type="EMBL" id="VFJ65213.1"/>
    </source>
</evidence>
<evidence type="ECO:0000256" key="2">
    <source>
        <dbReference type="ARBA" id="ARBA00023002"/>
    </source>
</evidence>
<dbReference type="AlphaFoldDB" id="A0A450TE18"/>
<dbReference type="PRINTS" id="PR00080">
    <property type="entry name" value="SDRFAMILY"/>
</dbReference>
<dbReference type="Pfam" id="PF13561">
    <property type="entry name" value="adh_short_C2"/>
    <property type="match status" value="1"/>
</dbReference>
<dbReference type="SMART" id="SM00822">
    <property type="entry name" value="PKS_KR"/>
    <property type="match status" value="1"/>
</dbReference>
<dbReference type="PANTHER" id="PTHR43639">
    <property type="entry name" value="OXIDOREDUCTASE, SHORT-CHAIN DEHYDROGENASE/REDUCTASE FAMILY (AFU_ORTHOLOGUE AFUA_5G02870)"/>
    <property type="match status" value="1"/>
</dbReference>
<dbReference type="InterPro" id="IPR002347">
    <property type="entry name" value="SDR_fam"/>
</dbReference>
<keyword evidence="2" id="KW-0560">Oxidoreductase</keyword>
<dbReference type="Gene3D" id="3.40.50.720">
    <property type="entry name" value="NAD(P)-binding Rossmann-like Domain"/>
    <property type="match status" value="1"/>
</dbReference>
<sequence>MKLTGQVALVTGAPGGIGSAICRALASQGASLILHYRSREAECRALQEELESNKVTDEQAFVSIRADLLSDEQTRAMVSEAITHFSRLDILVNNAGWSRHVPPNQLNDLDEQLFELTVGLKIQAPIYLARACREQLAASGNGQIINITSVAGIAARGSSIVYAAANAALSSLTQSLARTLAPEIRVNAIAPGFVETGFVWPKDGKVKAYVAQQNHIGRTVEAEEVAEVVRFLACDAPAITGEEIAIDGGIGRLGKK</sequence>
<dbReference type="FunFam" id="3.40.50.720:FF:000084">
    <property type="entry name" value="Short-chain dehydrogenase reductase"/>
    <property type="match status" value="1"/>
</dbReference>
<dbReference type="PANTHER" id="PTHR43639:SF1">
    <property type="entry name" value="SHORT-CHAIN DEHYDROGENASE_REDUCTASE FAMILY PROTEIN"/>
    <property type="match status" value="1"/>
</dbReference>
<proteinExistence type="inferred from homology"/>
<evidence type="ECO:0000256" key="1">
    <source>
        <dbReference type="ARBA" id="ARBA00006484"/>
    </source>
</evidence>